<sequence length="37" mass="4088">MRPAIAKTAEIRMGTAKFFSRMPIKTCMVTVVMVASL</sequence>
<proteinExistence type="predicted"/>
<keyword evidence="2" id="KW-1185">Reference proteome</keyword>
<comment type="caution">
    <text evidence="1">The sequence shown here is derived from an EMBL/GenBank/DDBJ whole genome shotgun (WGS) entry which is preliminary data.</text>
</comment>
<reference evidence="1 2" key="1">
    <citation type="submission" date="2009-12" db="EMBL/GenBank/DDBJ databases">
        <authorList>
            <person name="Lefebure T."/>
            <person name="Cornejo O.E."/>
            <person name="Pavinski Bitar P.D."/>
            <person name="Lang P."/>
            <person name="Stanhope M.J."/>
        </authorList>
    </citation>
    <scope>NUCLEOTIDE SEQUENCE [LARGE SCALE GENOMIC DNA]</scope>
    <source>
        <strain evidence="1 2">FA-1</strain>
    </source>
</reference>
<evidence type="ECO:0000313" key="1">
    <source>
        <dbReference type="EMBL" id="EJN93985.1"/>
    </source>
</evidence>
<dbReference type="EMBL" id="AJTZ01000005">
    <property type="protein sequence ID" value="EJN93985.1"/>
    <property type="molecule type" value="Genomic_DNA"/>
</dbReference>
<accession>A0ABN0GUG7</accession>
<gene>
    <name evidence="1" type="ORF">SRA_05586</name>
</gene>
<evidence type="ECO:0000313" key="2">
    <source>
        <dbReference type="Proteomes" id="UP000007815"/>
    </source>
</evidence>
<protein>
    <submittedName>
        <fullName evidence="1">Uncharacterized protein</fullName>
    </submittedName>
</protein>
<organism evidence="1 2">
    <name type="scientific">Streptococcus ratti FA-1 = DSM 20564</name>
    <dbReference type="NCBI Taxonomy" id="699248"/>
    <lineage>
        <taxon>Bacteria</taxon>
        <taxon>Bacillati</taxon>
        <taxon>Bacillota</taxon>
        <taxon>Bacilli</taxon>
        <taxon>Lactobacillales</taxon>
        <taxon>Streptococcaceae</taxon>
        <taxon>Streptococcus</taxon>
    </lineage>
</organism>
<dbReference type="Proteomes" id="UP000007815">
    <property type="component" value="Unassembled WGS sequence"/>
</dbReference>
<name>A0ABN0GUG7_STRRT</name>